<comment type="caution">
    <text evidence="2">The sequence shown here is derived from an EMBL/GenBank/DDBJ whole genome shotgun (WGS) entry which is preliminary data.</text>
</comment>
<evidence type="ECO:0008006" key="4">
    <source>
        <dbReference type="Google" id="ProtNLM"/>
    </source>
</evidence>
<dbReference type="InterPro" id="IPR052957">
    <property type="entry name" value="Auxin_embryo_med"/>
</dbReference>
<keyword evidence="3" id="KW-1185">Reference proteome</keyword>
<dbReference type="OrthoDB" id="1262810at2759"/>
<proteinExistence type="predicted"/>
<dbReference type="PANTHER" id="PTHR32387:SF0">
    <property type="entry name" value="PROTEIN NO VEIN"/>
    <property type="match status" value="1"/>
</dbReference>
<dbReference type="Gene3D" id="3.30.565.10">
    <property type="entry name" value="Histidine kinase-like ATPase, C-terminal domain"/>
    <property type="match status" value="1"/>
</dbReference>
<feature type="compositionally biased region" description="Low complexity" evidence="1">
    <location>
        <begin position="1267"/>
        <end position="1279"/>
    </location>
</feature>
<feature type="region of interest" description="Disordered" evidence="1">
    <location>
        <begin position="1220"/>
        <end position="1344"/>
    </location>
</feature>
<organism evidence="2 3">
    <name type="scientific">Plectosphaerella cucumerina</name>
    <dbReference type="NCBI Taxonomy" id="40658"/>
    <lineage>
        <taxon>Eukaryota</taxon>
        <taxon>Fungi</taxon>
        <taxon>Dikarya</taxon>
        <taxon>Ascomycota</taxon>
        <taxon>Pezizomycotina</taxon>
        <taxon>Sordariomycetes</taxon>
        <taxon>Hypocreomycetidae</taxon>
        <taxon>Glomerellales</taxon>
        <taxon>Plectosphaerellaceae</taxon>
        <taxon>Plectosphaerella</taxon>
    </lineage>
</organism>
<feature type="region of interest" description="Disordered" evidence="1">
    <location>
        <begin position="1132"/>
        <end position="1168"/>
    </location>
</feature>
<name>A0A8K0TCA7_9PEZI</name>
<dbReference type="InterPro" id="IPR036890">
    <property type="entry name" value="HATPase_C_sf"/>
</dbReference>
<reference evidence="2" key="1">
    <citation type="journal article" date="2021" name="Nat. Commun.">
        <title>Genetic determinants of endophytism in the Arabidopsis root mycobiome.</title>
        <authorList>
            <person name="Mesny F."/>
            <person name="Miyauchi S."/>
            <person name="Thiergart T."/>
            <person name="Pickel B."/>
            <person name="Atanasova L."/>
            <person name="Karlsson M."/>
            <person name="Huettel B."/>
            <person name="Barry K.W."/>
            <person name="Haridas S."/>
            <person name="Chen C."/>
            <person name="Bauer D."/>
            <person name="Andreopoulos W."/>
            <person name="Pangilinan J."/>
            <person name="LaButti K."/>
            <person name="Riley R."/>
            <person name="Lipzen A."/>
            <person name="Clum A."/>
            <person name="Drula E."/>
            <person name="Henrissat B."/>
            <person name="Kohler A."/>
            <person name="Grigoriev I.V."/>
            <person name="Martin F.M."/>
            <person name="Hacquard S."/>
        </authorList>
    </citation>
    <scope>NUCLEOTIDE SEQUENCE</scope>
    <source>
        <strain evidence="2">MPI-CAGE-AT-0016</strain>
    </source>
</reference>
<feature type="compositionally biased region" description="Basic and acidic residues" evidence="1">
    <location>
        <begin position="1285"/>
        <end position="1294"/>
    </location>
</feature>
<evidence type="ECO:0000313" key="3">
    <source>
        <dbReference type="Proteomes" id="UP000813385"/>
    </source>
</evidence>
<feature type="region of interest" description="Disordered" evidence="1">
    <location>
        <begin position="123"/>
        <end position="143"/>
    </location>
</feature>
<dbReference type="SUPFAM" id="SSF55874">
    <property type="entry name" value="ATPase domain of HSP90 chaperone/DNA topoisomerase II/histidine kinase"/>
    <property type="match status" value="1"/>
</dbReference>
<dbReference type="Proteomes" id="UP000813385">
    <property type="component" value="Unassembled WGS sequence"/>
</dbReference>
<evidence type="ECO:0000256" key="1">
    <source>
        <dbReference type="SAM" id="MobiDB-lite"/>
    </source>
</evidence>
<sequence>MPSELKSWRDVPNLPPDTDMPTSRQSADAVLNAILQYRDTAASGYGVKGLTQSLNVISKQLYSKSAPFIAELIQNADDNKFSGDGMPSMEFQLIQGNTSSYLLVECNESPGLTADQVDSITDVGNSTKAQRPGSDSGSTTARQYTGEKGIGFKSVFKVADIVDIRSGFFEFRLDNTQKLGMLRPLVHDFPRPKRAGWTQILLHLRNAADYNRVYASLKKMKPEQLLFLRSLRLLRITTPRFQREYSTRSQTIAADAEMKSLIINDYKGNRTRQYFLLRKALNNMPANTEERVGISSVELILGFPVSPPEEDEHPTQSAYAFLPIRDFGFKFIIQADFVLAASREDLQEDLEWNVTLRDAIPDAFAMAVRYFNALGPDTLGSSSWARYNWPDFLRYSRDDAFWKQVTTSIAENLQALPVFETRGGTFERFKDLLYIPHDYRTEDGKLPRIDLQSRLKTHLSFRYDHEESEPLMLLQKFPMRKMTPAVFRQDLEEFMSNASPLCDGRVFATVDSAWREMVASMFKHRDIHRQLKQLQQMPLVPIQKDDDGNAWVNPSKSIFFNADRVPVDDLAADLDLRIVDMSRCAAEWKRLLEELGIHDLDQAAVIREIWSQHQKEGHKRKFLNWVRDVIFLFRVRSHIPEDLDLTKLWFLAHDNKKRLRGSETYLEGCHLIPGPDVLSKSYFDILAEEDHADFLAWLEDACGVSREPRMLCDGQLTPDWAFLAQQRGDELLVYLRDHPGTAQEATIRQALSSIMVSVRGQADTKIRLALAQLTWMSGHDSKPSVDVVTRLYQVLDESPARFEAAIRTAFKAKPLVYDPTSQLWRHTTEYVRGKPDCIHNHEALSEHYSGFATLFGRYARVRPIISQDVLAEIQELSTADSEDTPRAKALVAALDSTLRAEEYALADGFAKSLLKCRFLPARTNAGVELCEAGKCYIPDDTAVAELYASKFPMVDTTLQEIAQLRSLIECLNLNSRLLSVAVTRDTKVSRQTINESRTEERRRKVQWFCKLSDAPTEEMLAFLSKTTVWDVKTITVTYRLEEEVATRTTDTYWVEKKDGINIYVSPKATRSSWAYVDQDLSTILAEECTIKKAKSMQLLQTLLRLPADEISAFLDRQRGINRSNFELVDSWVTDGDDQEAESEGTLSATGDADMAEAPVGEDGDVEGSIQDESKLQDADMADGENAAQDDMAQSNSVSQDDVVFHGDDMDDDFVAQDHEAARDNSAAEGGIGPQNNVAANHATPDLLPQERPPSRGQTACLSIPRPSSAGGSSTGSAAGSRRRRQPDEESEAFRTPKRSRTRMGETSASLPPDDGFPNIGGDDPDHDEVERKPDPEDMMPGPATPEPQQLNMTVDDSPGGPSLAANIKGESMIYGYCKQRLLGWNDEENWTGRHNRSHQSNLPRSDLPACFTFADSGQLGNGGMVALMEDLGTKDPFLEELRGKKVTYYIDVKATEGRFEEQFTMTWSQHTMARKFMFRVHENPEGDPPKEVYVLVRICHINDVRPEIHFLPDPWSDVAKRRHIVRFSEAVVTPTNPNRFRDAMAE</sequence>
<evidence type="ECO:0000313" key="2">
    <source>
        <dbReference type="EMBL" id="KAH7358329.1"/>
    </source>
</evidence>
<accession>A0A8K0TCA7</accession>
<feature type="region of interest" description="Disordered" evidence="1">
    <location>
        <begin position="1"/>
        <end position="25"/>
    </location>
</feature>
<protein>
    <recommendedName>
        <fullName evidence="4">Protein NO VEIN C-terminal domain-containing protein</fullName>
    </recommendedName>
</protein>
<gene>
    <name evidence="2" type="ORF">B0T11DRAFT_355001</name>
</gene>
<dbReference type="EMBL" id="JAGPXD010000004">
    <property type="protein sequence ID" value="KAH7358329.1"/>
    <property type="molecule type" value="Genomic_DNA"/>
</dbReference>
<dbReference type="PANTHER" id="PTHR32387">
    <property type="entry name" value="WU:FJ29H11"/>
    <property type="match status" value="1"/>
</dbReference>